<dbReference type="Proteomes" id="UP000283880">
    <property type="component" value="Unassembled WGS sequence"/>
</dbReference>
<evidence type="ECO:0000256" key="1">
    <source>
        <dbReference type="ARBA" id="ARBA00004202"/>
    </source>
</evidence>
<protein>
    <submittedName>
        <fullName evidence="11">Sugar ABC transporter ATP-binding protein</fullName>
    </submittedName>
</protein>
<dbReference type="Gene3D" id="3.40.50.300">
    <property type="entry name" value="P-loop containing nucleotide triphosphate hydrolases"/>
    <property type="match status" value="2"/>
</dbReference>
<keyword evidence="5" id="KW-0677">Repeat</keyword>
<dbReference type="InterPro" id="IPR050107">
    <property type="entry name" value="ABC_carbohydrate_import_ATPase"/>
</dbReference>
<dbReference type="PANTHER" id="PTHR43790">
    <property type="entry name" value="CARBOHYDRATE TRANSPORT ATP-BINDING PROTEIN MG119-RELATED"/>
    <property type="match status" value="1"/>
</dbReference>
<dbReference type="FunFam" id="3.40.50.300:FF:000127">
    <property type="entry name" value="Ribose import ATP-binding protein RbsA"/>
    <property type="match status" value="1"/>
</dbReference>
<keyword evidence="2" id="KW-0813">Transport</keyword>
<evidence type="ECO:0000256" key="2">
    <source>
        <dbReference type="ARBA" id="ARBA00022448"/>
    </source>
</evidence>
<evidence type="ECO:0000256" key="7">
    <source>
        <dbReference type="ARBA" id="ARBA00022840"/>
    </source>
</evidence>
<keyword evidence="7 11" id="KW-0067">ATP-binding</keyword>
<dbReference type="GO" id="GO:0016887">
    <property type="term" value="F:ATP hydrolysis activity"/>
    <property type="evidence" value="ECO:0007669"/>
    <property type="project" value="InterPro"/>
</dbReference>
<dbReference type="CDD" id="cd03215">
    <property type="entry name" value="ABC_Carb_Monos_II"/>
    <property type="match status" value="1"/>
</dbReference>
<evidence type="ECO:0000256" key="6">
    <source>
        <dbReference type="ARBA" id="ARBA00022741"/>
    </source>
</evidence>
<dbReference type="SMART" id="SM00382">
    <property type="entry name" value="AAA"/>
    <property type="match status" value="2"/>
</dbReference>
<dbReference type="OrthoDB" id="9771863at2"/>
<accession>A0A413FDN9</accession>
<keyword evidence="4" id="KW-0762">Sugar transport</keyword>
<evidence type="ECO:0000313" key="11">
    <source>
        <dbReference type="EMBL" id="RGX28206.1"/>
    </source>
</evidence>
<dbReference type="EMBL" id="QSBM01000011">
    <property type="protein sequence ID" value="RGX28206.1"/>
    <property type="molecule type" value="Genomic_DNA"/>
</dbReference>
<sequence>MKNLVEFKHITKRFPGVLALNDINLELKAGEVHVLIGENGAGKSTLMKILSGAYRQDEGELLIDGEAVKRNSPIISSSLGIGMIYQELNLIPELSIVKNIFLGSERKKGIFDDREYMYQEAEKYLQMLHLDIDPDTLVKDLGVGTQQMVEIAKAVSKRSKVLVLDEPTSSLTDSEIRELFSIIRMLKEQGVGMFYISHRLEELYEIGDRVTIMRDGAKVGTYRLDEIRMNEMIEKIAGRKIENLYPRNRIPHGECVLEVKNCSGAGFENVSLKVHAGEIAGLSGLVGAGRTELARAIFGIDGYHSGEILLEGKKVKKNSPKEAARAGIGLLPEDRKVQGLALKKNIRENMVVSVLNSLFKNGIVDTKKERTVCNRYVEELQIATPTVEKLAGFLSGGTQQKVVIAKWLMADLKLFIFDEPTRGIDVGAKSEIYRLMDELVHQGAAVLMISSDLPEVLGMSDRIYVMSQGKITGELGYQEADQNLVLRYAYNQGGQADEER</sequence>
<name>A0A413FDN9_9FIRM</name>
<dbReference type="GO" id="GO:0005886">
    <property type="term" value="C:plasma membrane"/>
    <property type="evidence" value="ECO:0007669"/>
    <property type="project" value="UniProtKB-SubCell"/>
</dbReference>
<keyword evidence="8" id="KW-1278">Translocase</keyword>
<evidence type="ECO:0000256" key="5">
    <source>
        <dbReference type="ARBA" id="ARBA00022737"/>
    </source>
</evidence>
<gene>
    <name evidence="11" type="ORF">DWV29_14835</name>
</gene>
<dbReference type="AlphaFoldDB" id="A0A413FDN9"/>
<comment type="subcellular location">
    <subcellularLocation>
        <location evidence="1">Cell membrane</location>
        <topology evidence="1">Peripheral membrane protein</topology>
    </subcellularLocation>
</comment>
<dbReference type="Pfam" id="PF00005">
    <property type="entry name" value="ABC_tran"/>
    <property type="match status" value="2"/>
</dbReference>
<feature type="domain" description="ABC transporter" evidence="10">
    <location>
        <begin position="5"/>
        <end position="240"/>
    </location>
</feature>
<keyword evidence="6" id="KW-0547">Nucleotide-binding</keyword>
<dbReference type="InterPro" id="IPR003593">
    <property type="entry name" value="AAA+_ATPase"/>
</dbReference>
<evidence type="ECO:0000256" key="8">
    <source>
        <dbReference type="ARBA" id="ARBA00022967"/>
    </source>
</evidence>
<keyword evidence="9" id="KW-0472">Membrane</keyword>
<dbReference type="InterPro" id="IPR003439">
    <property type="entry name" value="ABC_transporter-like_ATP-bd"/>
</dbReference>
<evidence type="ECO:0000256" key="3">
    <source>
        <dbReference type="ARBA" id="ARBA00022475"/>
    </source>
</evidence>
<keyword evidence="3" id="KW-1003">Cell membrane</keyword>
<comment type="caution">
    <text evidence="11">The sequence shown here is derived from an EMBL/GenBank/DDBJ whole genome shotgun (WGS) entry which is preliminary data.</text>
</comment>
<reference evidence="11 12" key="1">
    <citation type="submission" date="2018-08" db="EMBL/GenBank/DDBJ databases">
        <title>A genome reference for cultivated species of the human gut microbiota.</title>
        <authorList>
            <person name="Zou Y."/>
            <person name="Xue W."/>
            <person name="Luo G."/>
        </authorList>
    </citation>
    <scope>NUCLEOTIDE SEQUENCE [LARGE SCALE GENOMIC DNA]</scope>
    <source>
        <strain evidence="11 12">AF04-15</strain>
    </source>
</reference>
<evidence type="ECO:0000256" key="9">
    <source>
        <dbReference type="ARBA" id="ARBA00023136"/>
    </source>
</evidence>
<dbReference type="SUPFAM" id="SSF52540">
    <property type="entry name" value="P-loop containing nucleoside triphosphate hydrolases"/>
    <property type="match status" value="2"/>
</dbReference>
<evidence type="ECO:0000313" key="12">
    <source>
        <dbReference type="Proteomes" id="UP000283880"/>
    </source>
</evidence>
<evidence type="ECO:0000256" key="4">
    <source>
        <dbReference type="ARBA" id="ARBA00022597"/>
    </source>
</evidence>
<dbReference type="InterPro" id="IPR027417">
    <property type="entry name" value="P-loop_NTPase"/>
</dbReference>
<dbReference type="GO" id="GO:0005524">
    <property type="term" value="F:ATP binding"/>
    <property type="evidence" value="ECO:0007669"/>
    <property type="project" value="UniProtKB-KW"/>
</dbReference>
<feature type="domain" description="ABC transporter" evidence="10">
    <location>
        <begin position="239"/>
        <end position="493"/>
    </location>
</feature>
<proteinExistence type="predicted"/>
<organism evidence="11 12">
    <name type="scientific">Enterocloster asparagiformis</name>
    <dbReference type="NCBI Taxonomy" id="333367"/>
    <lineage>
        <taxon>Bacteria</taxon>
        <taxon>Bacillati</taxon>
        <taxon>Bacillota</taxon>
        <taxon>Clostridia</taxon>
        <taxon>Lachnospirales</taxon>
        <taxon>Lachnospiraceae</taxon>
        <taxon>Enterocloster</taxon>
    </lineage>
</organism>
<evidence type="ECO:0000259" key="10">
    <source>
        <dbReference type="PROSITE" id="PS50893"/>
    </source>
</evidence>
<dbReference type="CDD" id="cd03216">
    <property type="entry name" value="ABC_Carb_Monos_I"/>
    <property type="match status" value="1"/>
</dbReference>
<dbReference type="PROSITE" id="PS50893">
    <property type="entry name" value="ABC_TRANSPORTER_2"/>
    <property type="match status" value="2"/>
</dbReference>
<dbReference type="RefSeq" id="WP_117777585.1">
    <property type="nucleotide sequence ID" value="NZ_JAWRJJ010000080.1"/>
</dbReference>
<dbReference type="PANTHER" id="PTHR43790:SF3">
    <property type="entry name" value="D-ALLOSE IMPORT ATP-BINDING PROTEIN ALSA-RELATED"/>
    <property type="match status" value="1"/>
</dbReference>